<proteinExistence type="predicted"/>
<evidence type="ECO:0008006" key="4">
    <source>
        <dbReference type="Google" id="ProtNLM"/>
    </source>
</evidence>
<name>A0A250X478_9CHLO</name>
<keyword evidence="3" id="KW-1185">Reference proteome</keyword>
<comment type="caution">
    <text evidence="2">The sequence shown here is derived from an EMBL/GenBank/DDBJ whole genome shotgun (WGS) entry which is preliminary data.</text>
</comment>
<feature type="region of interest" description="Disordered" evidence="1">
    <location>
        <begin position="353"/>
        <end position="379"/>
    </location>
</feature>
<sequence>MTEGSFMCTSARSDRKLPSASIKDPKGCVDVVPSLASGEHKELGNVLHPGLVPLFNELRSEWERTHKTDKRWKDNQVHISPQHLIQLRELSDDAEIGKKVVDNVLKILGLDREPRRKLPQDVPIDGVARGRVPESDQREGLRGQDCLLAAKDLEPGHVVSVYRGYVSNGDVHDALVTEPPACWGSRLSSEWEMLVESYCFADPENGYEVPAEVPKAKVKGSKQKVGATKKMIGIFCNSVGYGNLCGLANDPKLNPIPPDDHTIAQEIQDGTWYQSRPSVKPGNRCTIVPVIVRGWPFPFQVILSPVKSGEELLYEYGAGYWNHFRQCERRARKQAEEMSSRISGLSCSQQITCPSAPSVSGDPHGKDHHHISRPPGNREALPHQQLVDMTHHQDLLASRPASNLKATYVFGRGASKVQPSASESVTSPAKNKGAYTHAPPHTSNGQKGLNAEEGFGEAGGKGGREKRRQAVYERDFTLDDDTSEVQSTLRVIPDEKASGQLALKCQAGGPDMYEESSDDEVTIRQNDDDRNLGHYRHHYSSSGSAGDAEEDEDAEERQRQLEEARLTRYLLQLERLVVTLLGRQKPGRKMTISSILRELKAEFQTRGVFIASVQPGPFMMRRSSKMEDADTNKNMLFKEWIVGPERQVAFTLQPGAANLVCEHYKRAFYVHLEEYKKRIIQYMHVKNRPRVYISELQDSSVSFLEIGLFMKMYPKLVNCDKEGRTLDLKDPGFIKWLLQPFTHLGDSTLESKFQPTFKFNTYENKGEKSMPSQVLELEMNTAILRASEVEERAETAFTAYRPLLCQQFLIIGGKCYAGKVCPCTHEVTVLEQMILRENNGKDNKRCYEGNCRESSKRSAHEQQKD</sequence>
<feature type="compositionally biased region" description="Basic and acidic residues" evidence="1">
    <location>
        <begin position="12"/>
        <end position="22"/>
    </location>
</feature>
<dbReference type="OrthoDB" id="515438at2759"/>
<feature type="region of interest" description="Disordered" evidence="1">
    <location>
        <begin position="506"/>
        <end position="559"/>
    </location>
</feature>
<dbReference type="AlphaFoldDB" id="A0A250X478"/>
<evidence type="ECO:0000313" key="2">
    <source>
        <dbReference type="EMBL" id="GAX77884.1"/>
    </source>
</evidence>
<dbReference type="EMBL" id="BEGY01000028">
    <property type="protein sequence ID" value="GAX77884.1"/>
    <property type="molecule type" value="Genomic_DNA"/>
</dbReference>
<organism evidence="2 3">
    <name type="scientific">Chlamydomonas eustigma</name>
    <dbReference type="NCBI Taxonomy" id="1157962"/>
    <lineage>
        <taxon>Eukaryota</taxon>
        <taxon>Viridiplantae</taxon>
        <taxon>Chlorophyta</taxon>
        <taxon>core chlorophytes</taxon>
        <taxon>Chlorophyceae</taxon>
        <taxon>CS clade</taxon>
        <taxon>Chlamydomonadales</taxon>
        <taxon>Chlamydomonadaceae</taxon>
        <taxon>Chlamydomonas</taxon>
    </lineage>
</organism>
<dbReference type="STRING" id="1157962.A0A250X478"/>
<evidence type="ECO:0000256" key="1">
    <source>
        <dbReference type="SAM" id="MobiDB-lite"/>
    </source>
</evidence>
<feature type="region of interest" description="Disordered" evidence="1">
    <location>
        <begin position="1"/>
        <end position="22"/>
    </location>
</feature>
<accession>A0A250X478</accession>
<gene>
    <name evidence="2" type="ORF">CEUSTIGMA_g5326.t1</name>
</gene>
<evidence type="ECO:0000313" key="3">
    <source>
        <dbReference type="Proteomes" id="UP000232323"/>
    </source>
</evidence>
<feature type="region of interest" description="Disordered" evidence="1">
    <location>
        <begin position="415"/>
        <end position="468"/>
    </location>
</feature>
<reference evidence="2 3" key="1">
    <citation type="submission" date="2017-08" db="EMBL/GenBank/DDBJ databases">
        <title>Acidophilic green algal genome provides insights into adaptation to an acidic environment.</title>
        <authorList>
            <person name="Hirooka S."/>
            <person name="Hirose Y."/>
            <person name="Kanesaki Y."/>
            <person name="Higuchi S."/>
            <person name="Fujiwara T."/>
            <person name="Onuma R."/>
            <person name="Era A."/>
            <person name="Ohbayashi R."/>
            <person name="Uzuka A."/>
            <person name="Nozaki H."/>
            <person name="Yoshikawa H."/>
            <person name="Miyagishima S.Y."/>
        </authorList>
    </citation>
    <scope>NUCLEOTIDE SEQUENCE [LARGE SCALE GENOMIC DNA]</scope>
    <source>
        <strain evidence="2 3">NIES-2499</strain>
    </source>
</reference>
<protein>
    <recommendedName>
        <fullName evidence="4">SET domain-containing protein</fullName>
    </recommendedName>
</protein>
<feature type="compositionally biased region" description="Polar residues" evidence="1">
    <location>
        <begin position="417"/>
        <end position="429"/>
    </location>
</feature>
<feature type="compositionally biased region" description="Basic and acidic residues" evidence="1">
    <location>
        <begin position="521"/>
        <end position="532"/>
    </location>
</feature>
<dbReference type="Proteomes" id="UP000232323">
    <property type="component" value="Unassembled WGS sequence"/>
</dbReference>